<dbReference type="Proteomes" id="UP000321947">
    <property type="component" value="Unassembled WGS sequence"/>
</dbReference>
<dbReference type="SUPFAM" id="SSF54160">
    <property type="entry name" value="Chromo domain-like"/>
    <property type="match status" value="1"/>
</dbReference>
<dbReference type="PANTHER" id="PTHR34222:SF79">
    <property type="entry name" value="RETROVIRUS-RELATED POL POLYPROTEIN FROM TRANSPOSON TNT 1-94"/>
    <property type="match status" value="1"/>
</dbReference>
<keyword evidence="1" id="KW-0732">Signal</keyword>
<protein>
    <submittedName>
        <fullName evidence="3">RNA polymerase II C-terminal domain phosphatase-like 1</fullName>
    </submittedName>
</protein>
<proteinExistence type="predicted"/>
<sequence length="285" mass="33146">MLILFILRIYLLKVFHDFRFKYCPGLNCFDTNVMELLLVQHPFPALTEEFELQLKPESVLGIRWNGQIAVNEWLVKWKGLPDSEATWERVTEMKQQFPSFHLEDKILEGRHRFGFLIEEIPHPTPEDHQEGYWKGEDSLIWSILINSMEPQIGKPLLDRIQYCSRIEEVDRKYVCLASLNPKFDIVHEHILSQRPIPSLIKNCFEIHLENDRASAMSSPTIPAIEPAAFSARSPSHDSEKHNGKLIPVCEHCKKHWHTKEQCLKLHGCPPGGKKRPSNNKQDVLM</sequence>
<dbReference type="AlphaFoldDB" id="A0A5D3BW36"/>
<dbReference type="InterPro" id="IPR016197">
    <property type="entry name" value="Chromo-like_dom_sf"/>
</dbReference>
<dbReference type="InterPro" id="IPR000953">
    <property type="entry name" value="Chromo/chromo_shadow_dom"/>
</dbReference>
<feature type="signal peptide" evidence="1">
    <location>
        <begin position="1"/>
        <end position="16"/>
    </location>
</feature>
<feature type="chain" id="PRO_5022848239" evidence="1">
    <location>
        <begin position="17"/>
        <end position="285"/>
    </location>
</feature>
<comment type="caution">
    <text evidence="3">The sequence shown here is derived from an EMBL/GenBank/DDBJ whole genome shotgun (WGS) entry which is preliminary data.</text>
</comment>
<dbReference type="EMBL" id="SSTD01015655">
    <property type="protein sequence ID" value="TYK02329.1"/>
    <property type="molecule type" value="Genomic_DNA"/>
</dbReference>
<dbReference type="PANTHER" id="PTHR34222">
    <property type="entry name" value="GAG_PRE-INTEGRS DOMAIN-CONTAINING PROTEIN"/>
    <property type="match status" value="1"/>
</dbReference>
<reference evidence="3 4" key="1">
    <citation type="submission" date="2019-08" db="EMBL/GenBank/DDBJ databases">
        <title>Draft genome sequences of two oriental melons (Cucumis melo L. var makuwa).</title>
        <authorList>
            <person name="Kwon S.-Y."/>
        </authorList>
    </citation>
    <scope>NUCLEOTIDE SEQUENCE [LARGE SCALE GENOMIC DNA]</scope>
    <source>
        <strain evidence="4">cv. Chang Bougi</strain>
        <tissue evidence="3">Leaf</tissue>
    </source>
</reference>
<name>A0A5D3BW36_CUCMM</name>
<dbReference type="InterPro" id="IPR023780">
    <property type="entry name" value="Chromo_domain"/>
</dbReference>
<evidence type="ECO:0000256" key="1">
    <source>
        <dbReference type="SAM" id="SignalP"/>
    </source>
</evidence>
<dbReference type="Gene3D" id="2.40.50.40">
    <property type="match status" value="1"/>
</dbReference>
<dbReference type="PROSITE" id="PS50013">
    <property type="entry name" value="CHROMO_2"/>
    <property type="match status" value="1"/>
</dbReference>
<evidence type="ECO:0000313" key="3">
    <source>
        <dbReference type="EMBL" id="TYK02329.1"/>
    </source>
</evidence>
<organism evidence="3 4">
    <name type="scientific">Cucumis melo var. makuwa</name>
    <name type="common">Oriental melon</name>
    <dbReference type="NCBI Taxonomy" id="1194695"/>
    <lineage>
        <taxon>Eukaryota</taxon>
        <taxon>Viridiplantae</taxon>
        <taxon>Streptophyta</taxon>
        <taxon>Embryophyta</taxon>
        <taxon>Tracheophyta</taxon>
        <taxon>Spermatophyta</taxon>
        <taxon>Magnoliopsida</taxon>
        <taxon>eudicotyledons</taxon>
        <taxon>Gunneridae</taxon>
        <taxon>Pentapetalae</taxon>
        <taxon>rosids</taxon>
        <taxon>fabids</taxon>
        <taxon>Cucurbitales</taxon>
        <taxon>Cucurbitaceae</taxon>
        <taxon>Benincaseae</taxon>
        <taxon>Cucumis</taxon>
    </lineage>
</organism>
<dbReference type="Pfam" id="PF00385">
    <property type="entry name" value="Chromo"/>
    <property type="match status" value="1"/>
</dbReference>
<feature type="domain" description="Chromo" evidence="2">
    <location>
        <begin position="54"/>
        <end position="98"/>
    </location>
</feature>
<evidence type="ECO:0000313" key="4">
    <source>
        <dbReference type="Proteomes" id="UP000321947"/>
    </source>
</evidence>
<dbReference type="SMART" id="SM00298">
    <property type="entry name" value="CHROMO"/>
    <property type="match status" value="1"/>
</dbReference>
<gene>
    <name evidence="3" type="ORF">E5676_scaffold155G00170</name>
</gene>
<evidence type="ECO:0000259" key="2">
    <source>
        <dbReference type="PROSITE" id="PS50013"/>
    </source>
</evidence>
<accession>A0A5D3BW36</accession>